<gene>
    <name evidence="3" type="ORF">CY34DRAFT_292543</name>
</gene>
<proteinExistence type="predicted"/>
<reference evidence="3 4" key="1">
    <citation type="submission" date="2014-04" db="EMBL/GenBank/DDBJ databases">
        <authorList>
            <consortium name="DOE Joint Genome Institute"/>
            <person name="Kuo A."/>
            <person name="Ruytinx J."/>
            <person name="Rineau F."/>
            <person name="Colpaert J."/>
            <person name="Kohler A."/>
            <person name="Nagy L.G."/>
            <person name="Floudas D."/>
            <person name="Copeland A."/>
            <person name="Barry K.W."/>
            <person name="Cichocki N."/>
            <person name="Veneault-Fourrey C."/>
            <person name="LaButti K."/>
            <person name="Lindquist E.A."/>
            <person name="Lipzen A."/>
            <person name="Lundell T."/>
            <person name="Morin E."/>
            <person name="Murat C."/>
            <person name="Sun H."/>
            <person name="Tunlid A."/>
            <person name="Henrissat B."/>
            <person name="Grigoriev I.V."/>
            <person name="Hibbett D.S."/>
            <person name="Martin F."/>
            <person name="Nordberg H.P."/>
            <person name="Cantor M.N."/>
            <person name="Hua S.X."/>
        </authorList>
    </citation>
    <scope>NUCLEOTIDE SEQUENCE [LARGE SCALE GENOMIC DNA]</scope>
    <source>
        <strain evidence="3 4">UH-Slu-Lm8-n1</strain>
    </source>
</reference>
<dbReference type="InterPro" id="IPR036063">
    <property type="entry name" value="Smr_dom_sf"/>
</dbReference>
<sequence length="345" mass="38572">MQLFIPSVLSALEALLKGPIWLVRKIISIFFSRKEPPSLPTHSVALSSLSDSPYVGTAHSQHQRSPYEPTQWQQSPTHYQYPPPPPTAEHSESAYSQHQRSHERTQSQRPGSTLPRPQPRPPSQYTPPQPPSHRQPSVRLPARAPSPVSPDVSPVVEPLQSPIPQRSRRVSGPELPTRAPEDIVVPVVIDPDEDSQSLRLKARNAGDCMKECFKQSKEAFNSDDRGLAKRLSLRGEKYKDNMERLDKEASTKIYQENNQRYAGSNTIDLHGLFVLEAKRYFDEAVQKVRDSGISSLSVIVGKGNHSENNDAKIKRTIQEYGISLGLGVEVDPLNDGRLVVSLYDD</sequence>
<dbReference type="AlphaFoldDB" id="A0A0D0BMS4"/>
<dbReference type="SMART" id="SM01162">
    <property type="entry name" value="DUF1771"/>
    <property type="match status" value="1"/>
</dbReference>
<dbReference type="STRING" id="930992.A0A0D0BMS4"/>
<dbReference type="InParanoid" id="A0A0D0BMS4"/>
<evidence type="ECO:0000256" key="1">
    <source>
        <dbReference type="SAM" id="MobiDB-lite"/>
    </source>
</evidence>
<feature type="compositionally biased region" description="Pro residues" evidence="1">
    <location>
        <begin position="116"/>
        <end position="133"/>
    </location>
</feature>
<dbReference type="InterPro" id="IPR013899">
    <property type="entry name" value="DUF1771"/>
</dbReference>
<dbReference type="PANTHER" id="PTHR47417:SF1">
    <property type="entry name" value="SMR DOMAIN-CONTAINING PROTEIN YPL199C"/>
    <property type="match status" value="1"/>
</dbReference>
<evidence type="ECO:0000313" key="4">
    <source>
        <dbReference type="Proteomes" id="UP000054485"/>
    </source>
</evidence>
<evidence type="ECO:0000259" key="2">
    <source>
        <dbReference type="PROSITE" id="PS50828"/>
    </source>
</evidence>
<dbReference type="SMART" id="SM00463">
    <property type="entry name" value="SMR"/>
    <property type="match status" value="1"/>
</dbReference>
<dbReference type="InterPro" id="IPR002625">
    <property type="entry name" value="Smr_dom"/>
</dbReference>
<dbReference type="Pfam" id="PF08590">
    <property type="entry name" value="DUF1771"/>
    <property type="match status" value="1"/>
</dbReference>
<feature type="region of interest" description="Disordered" evidence="1">
    <location>
        <begin position="53"/>
        <end position="178"/>
    </location>
</feature>
<dbReference type="SUPFAM" id="SSF160443">
    <property type="entry name" value="SMR domain-like"/>
    <property type="match status" value="1"/>
</dbReference>
<feature type="compositionally biased region" description="Low complexity" evidence="1">
    <location>
        <begin position="145"/>
        <end position="156"/>
    </location>
</feature>
<dbReference type="Proteomes" id="UP000054485">
    <property type="component" value="Unassembled WGS sequence"/>
</dbReference>
<reference evidence="4" key="2">
    <citation type="submission" date="2015-01" db="EMBL/GenBank/DDBJ databases">
        <title>Evolutionary Origins and Diversification of the Mycorrhizal Mutualists.</title>
        <authorList>
            <consortium name="DOE Joint Genome Institute"/>
            <consortium name="Mycorrhizal Genomics Consortium"/>
            <person name="Kohler A."/>
            <person name="Kuo A."/>
            <person name="Nagy L.G."/>
            <person name="Floudas D."/>
            <person name="Copeland A."/>
            <person name="Barry K.W."/>
            <person name="Cichocki N."/>
            <person name="Veneault-Fourrey C."/>
            <person name="LaButti K."/>
            <person name="Lindquist E.A."/>
            <person name="Lipzen A."/>
            <person name="Lundell T."/>
            <person name="Morin E."/>
            <person name="Murat C."/>
            <person name="Riley R."/>
            <person name="Ohm R."/>
            <person name="Sun H."/>
            <person name="Tunlid A."/>
            <person name="Henrissat B."/>
            <person name="Grigoriev I.V."/>
            <person name="Hibbett D.S."/>
            <person name="Martin F."/>
        </authorList>
    </citation>
    <scope>NUCLEOTIDE SEQUENCE [LARGE SCALE GENOMIC DNA]</scope>
    <source>
        <strain evidence="4">UH-Slu-Lm8-n1</strain>
    </source>
</reference>
<dbReference type="PROSITE" id="PS50828">
    <property type="entry name" value="SMR"/>
    <property type="match status" value="1"/>
</dbReference>
<dbReference type="Gene3D" id="3.30.1370.110">
    <property type="match status" value="1"/>
</dbReference>
<dbReference type="Pfam" id="PF01713">
    <property type="entry name" value="Smr"/>
    <property type="match status" value="1"/>
</dbReference>
<keyword evidence="4" id="KW-1185">Reference proteome</keyword>
<name>A0A0D0BMS4_9AGAM</name>
<organism evidence="3 4">
    <name type="scientific">Suillus luteus UH-Slu-Lm8-n1</name>
    <dbReference type="NCBI Taxonomy" id="930992"/>
    <lineage>
        <taxon>Eukaryota</taxon>
        <taxon>Fungi</taxon>
        <taxon>Dikarya</taxon>
        <taxon>Basidiomycota</taxon>
        <taxon>Agaricomycotina</taxon>
        <taxon>Agaricomycetes</taxon>
        <taxon>Agaricomycetidae</taxon>
        <taxon>Boletales</taxon>
        <taxon>Suillineae</taxon>
        <taxon>Suillaceae</taxon>
        <taxon>Suillus</taxon>
    </lineage>
</organism>
<dbReference type="OrthoDB" id="3231855at2759"/>
<feature type="domain" description="Smr" evidence="2">
    <location>
        <begin position="267"/>
        <end position="343"/>
    </location>
</feature>
<dbReference type="HOGENOM" id="CLU_804541_0_0_1"/>
<feature type="compositionally biased region" description="Polar residues" evidence="1">
    <location>
        <begin position="58"/>
        <end position="78"/>
    </location>
</feature>
<dbReference type="InterPro" id="IPR053020">
    <property type="entry name" value="Smr_domain_protein"/>
</dbReference>
<accession>A0A0D0BMS4</accession>
<dbReference type="EMBL" id="KN835150">
    <property type="protein sequence ID" value="KIK47132.1"/>
    <property type="molecule type" value="Genomic_DNA"/>
</dbReference>
<protein>
    <submittedName>
        <fullName evidence="3">Unplaced genomic scaffold CY34scaffold_19, whole genome shotgun sequence</fullName>
    </submittedName>
</protein>
<dbReference type="PANTHER" id="PTHR47417">
    <property type="entry name" value="SMR DOMAIN-CONTAINING PROTEIN YPL199C"/>
    <property type="match status" value="1"/>
</dbReference>
<evidence type="ECO:0000313" key="3">
    <source>
        <dbReference type="EMBL" id="KIK47132.1"/>
    </source>
</evidence>